<dbReference type="CDD" id="cd00320">
    <property type="entry name" value="cpn10"/>
    <property type="match status" value="1"/>
</dbReference>
<dbReference type="SUPFAM" id="SSF50129">
    <property type="entry name" value="GroES-like"/>
    <property type="match status" value="1"/>
</dbReference>
<dbReference type="GO" id="GO:0051082">
    <property type="term" value="F:unfolded protein binding"/>
    <property type="evidence" value="ECO:0007669"/>
    <property type="project" value="TreeGrafter"/>
</dbReference>
<dbReference type="GO" id="GO:0044183">
    <property type="term" value="F:protein folding chaperone"/>
    <property type="evidence" value="ECO:0007669"/>
    <property type="project" value="InterPro"/>
</dbReference>
<dbReference type="GO" id="GO:0005524">
    <property type="term" value="F:ATP binding"/>
    <property type="evidence" value="ECO:0007669"/>
    <property type="project" value="InterPro"/>
</dbReference>
<dbReference type="NCBIfam" id="NF001531">
    <property type="entry name" value="PRK00364.2-2"/>
    <property type="match status" value="1"/>
</dbReference>
<evidence type="ECO:0000256" key="1">
    <source>
        <dbReference type="ARBA" id="ARBA00006975"/>
    </source>
</evidence>
<evidence type="ECO:0000313" key="6">
    <source>
        <dbReference type="Proteomes" id="UP000230405"/>
    </source>
</evidence>
<dbReference type="GO" id="GO:0005737">
    <property type="term" value="C:cytoplasm"/>
    <property type="evidence" value="ECO:0007669"/>
    <property type="project" value="UniProtKB-SubCell"/>
</dbReference>
<dbReference type="PANTHER" id="PTHR10772">
    <property type="entry name" value="10 KDA HEAT SHOCK PROTEIN"/>
    <property type="match status" value="1"/>
</dbReference>
<comment type="similarity">
    <text evidence="1 3 4">Belongs to the GroES chaperonin family.</text>
</comment>
<dbReference type="Gene3D" id="2.30.33.40">
    <property type="entry name" value="GroES chaperonin"/>
    <property type="match status" value="1"/>
</dbReference>
<dbReference type="FunFam" id="2.30.33.40:FF:000001">
    <property type="entry name" value="10 kDa chaperonin"/>
    <property type="match status" value="1"/>
</dbReference>
<reference evidence="6" key="1">
    <citation type="submission" date="2017-09" db="EMBL/GenBank/DDBJ databases">
        <title>Depth-based differentiation of microbial function through sediment-hosted aquifers and enrichment of novel symbionts in the deep terrestrial subsurface.</title>
        <authorList>
            <person name="Probst A.J."/>
            <person name="Ladd B."/>
            <person name="Jarett J.K."/>
            <person name="Geller-Mcgrath D.E."/>
            <person name="Sieber C.M.K."/>
            <person name="Emerson J.B."/>
            <person name="Anantharaman K."/>
            <person name="Thomas B.C."/>
            <person name="Malmstrom R."/>
            <person name="Stieglmeier M."/>
            <person name="Klingl A."/>
            <person name="Woyke T."/>
            <person name="Ryan C.M."/>
            <person name="Banfield J.F."/>
        </authorList>
    </citation>
    <scope>NUCLEOTIDE SEQUENCE [LARGE SCALE GENOMIC DNA]</scope>
</reference>
<dbReference type="AlphaFoldDB" id="A0A2M7VD74"/>
<evidence type="ECO:0000256" key="4">
    <source>
        <dbReference type="RuleBase" id="RU000535"/>
    </source>
</evidence>
<name>A0A2M7VD74_9BACT</name>
<evidence type="ECO:0000313" key="5">
    <source>
        <dbReference type="EMBL" id="PIZ98337.1"/>
    </source>
</evidence>
<comment type="subunit">
    <text evidence="3">Heptamer of 7 subunits arranged in a ring. Interacts with the chaperonin GroEL.</text>
</comment>
<keyword evidence="2 3" id="KW-0143">Chaperone</keyword>
<dbReference type="NCBIfam" id="NF001533">
    <property type="entry name" value="PRK00364.2-4"/>
    <property type="match status" value="1"/>
</dbReference>
<accession>A0A2M7VD74</accession>
<proteinExistence type="inferred from homology"/>
<comment type="subcellular location">
    <subcellularLocation>
        <location evidence="3">Cytoplasm</location>
    </subcellularLocation>
</comment>
<dbReference type="Pfam" id="PF00166">
    <property type="entry name" value="Cpn10"/>
    <property type="match status" value="1"/>
</dbReference>
<keyword evidence="3" id="KW-0963">Cytoplasm</keyword>
<dbReference type="PANTHER" id="PTHR10772:SF58">
    <property type="entry name" value="CO-CHAPERONIN GROES"/>
    <property type="match status" value="1"/>
</dbReference>
<dbReference type="InterPro" id="IPR011032">
    <property type="entry name" value="GroES-like_sf"/>
</dbReference>
<comment type="function">
    <text evidence="3 4">Together with the chaperonin GroEL, plays an essential role in assisting protein folding. The GroEL-GroES system forms a nano-cage that allows encapsulation of the non-native substrate proteins and provides a physical environment optimized to promote and accelerate protein folding. GroES binds to the apical surface of the GroEL ring, thereby capping the opening of the GroEL channel.</text>
</comment>
<protein>
    <recommendedName>
        <fullName evidence="3">Co-chaperonin GroES</fullName>
    </recommendedName>
    <alternativeName>
        <fullName evidence="3">10 kDa chaperonin</fullName>
    </alternativeName>
    <alternativeName>
        <fullName evidence="3">Chaperonin-10</fullName>
        <shortName evidence="3">Cpn10</shortName>
    </alternativeName>
</protein>
<dbReference type="Proteomes" id="UP000230405">
    <property type="component" value="Unassembled WGS sequence"/>
</dbReference>
<dbReference type="InterPro" id="IPR020818">
    <property type="entry name" value="Chaperonin_GroES"/>
</dbReference>
<organism evidence="5 6">
    <name type="scientific">Candidatus Komeilibacteria bacterium CG_4_10_14_0_2_um_filter_37_10</name>
    <dbReference type="NCBI Taxonomy" id="1974470"/>
    <lineage>
        <taxon>Bacteria</taxon>
        <taxon>Candidatus Komeiliibacteriota</taxon>
    </lineage>
</organism>
<dbReference type="EMBL" id="PFPO01000094">
    <property type="protein sequence ID" value="PIZ98337.1"/>
    <property type="molecule type" value="Genomic_DNA"/>
</dbReference>
<dbReference type="HAMAP" id="MF_00580">
    <property type="entry name" value="CH10"/>
    <property type="match status" value="1"/>
</dbReference>
<evidence type="ECO:0000256" key="3">
    <source>
        <dbReference type="HAMAP-Rule" id="MF_00580"/>
    </source>
</evidence>
<dbReference type="SMART" id="SM00883">
    <property type="entry name" value="Cpn10"/>
    <property type="match status" value="1"/>
</dbReference>
<dbReference type="InterPro" id="IPR037124">
    <property type="entry name" value="Chaperonin_GroES_sf"/>
</dbReference>
<sequence length="97" mass="10719">MQLKPLGDNIVVKAISREETTKSGIILPETIDKEKPEQGEVIATGPGKIKDDGTRAAMEVKIGDHVLFKKYSPDEVKIDQEKYLVLSQSDVIALIEK</sequence>
<dbReference type="GO" id="GO:0046872">
    <property type="term" value="F:metal ion binding"/>
    <property type="evidence" value="ECO:0007669"/>
    <property type="project" value="TreeGrafter"/>
</dbReference>
<gene>
    <name evidence="3" type="primary">groES</name>
    <name evidence="3" type="synonym">groS</name>
    <name evidence="5" type="ORF">COX77_04970</name>
</gene>
<dbReference type="PRINTS" id="PR00297">
    <property type="entry name" value="CHAPERONIN10"/>
</dbReference>
<comment type="caution">
    <text evidence="5">The sequence shown here is derived from an EMBL/GenBank/DDBJ whole genome shotgun (WGS) entry which is preliminary data.</text>
</comment>
<evidence type="ECO:0000256" key="2">
    <source>
        <dbReference type="ARBA" id="ARBA00023186"/>
    </source>
</evidence>
<dbReference type="GO" id="GO:0051087">
    <property type="term" value="F:protein-folding chaperone binding"/>
    <property type="evidence" value="ECO:0007669"/>
    <property type="project" value="TreeGrafter"/>
</dbReference>